<dbReference type="UCSC" id="Y38A10A.4">
    <property type="organism name" value="c. elegans"/>
</dbReference>
<proteinExistence type="predicted"/>
<dbReference type="HOGENOM" id="CLU_674817_0_0_1"/>
<protein>
    <submittedName>
        <fullName evidence="3">DUF38 domain-containing protein</fullName>
    </submittedName>
</protein>
<dbReference type="PIR" id="T33994">
    <property type="entry name" value="T33994"/>
</dbReference>
<dbReference type="Pfam" id="PF17906">
    <property type="entry name" value="HTH_48"/>
    <property type="match status" value="1"/>
</dbReference>
<dbReference type="PaxDb" id="6239-Y38A10A.4"/>
<feature type="domain" description="Mos1 transposase HTH" evidence="2">
    <location>
        <begin position="6"/>
        <end position="50"/>
    </location>
</feature>
<dbReference type="InterPro" id="IPR041426">
    <property type="entry name" value="Mos1_HTH"/>
</dbReference>
<dbReference type="InterPro" id="IPR040161">
    <property type="entry name" value="FB224"/>
</dbReference>
<evidence type="ECO:0000259" key="2">
    <source>
        <dbReference type="Pfam" id="PF17906"/>
    </source>
</evidence>
<accession>Q9UAX8</accession>
<feature type="domain" description="DUF38" evidence="1">
    <location>
        <begin position="195"/>
        <end position="326"/>
    </location>
</feature>
<dbReference type="GeneID" id="178995"/>
<dbReference type="AGR" id="WB:WBGene00021390"/>
<name>Q9UAX8_CAEEL</name>
<gene>
    <name evidence="3 5" type="primary">fbxa-214</name>
    <name evidence="3" type="ORF">CELE_Y38A10A.4</name>
    <name evidence="5" type="ORF">Y38A10A.4</name>
</gene>
<dbReference type="OMA" id="CKVFECE"/>
<dbReference type="InterPro" id="IPR002900">
    <property type="entry name" value="DUF38/FTH_CAE_spp"/>
</dbReference>
<dbReference type="CDD" id="cd22150">
    <property type="entry name" value="F-box_CeFBXA-like"/>
    <property type="match status" value="1"/>
</dbReference>
<keyword evidence="4" id="KW-1185">Reference proteome</keyword>
<dbReference type="AlphaFoldDB" id="Q9UAX8"/>
<dbReference type="WormBase" id="Y38A10A.4">
    <property type="protein sequence ID" value="CE40787"/>
    <property type="gene ID" value="WBGene00021390"/>
    <property type="gene designation" value="fbxa-214"/>
</dbReference>
<dbReference type="PhylomeDB" id="Q9UAX8"/>
<evidence type="ECO:0000259" key="1">
    <source>
        <dbReference type="Pfam" id="PF01827"/>
    </source>
</evidence>
<dbReference type="CTD" id="178995"/>
<evidence type="ECO:0000313" key="4">
    <source>
        <dbReference type="Proteomes" id="UP000001940"/>
    </source>
</evidence>
<evidence type="ECO:0000313" key="3">
    <source>
        <dbReference type="EMBL" id="CCD69632.1"/>
    </source>
</evidence>
<dbReference type="KEGG" id="cel:CELE_Y38A10A.4"/>
<dbReference type="InParanoid" id="Q9UAX8"/>
<dbReference type="PANTHER" id="PTHR23015:SF4">
    <property type="entry name" value="DUF38 DOMAIN-CONTAINING PROTEIN-RELATED"/>
    <property type="match status" value="1"/>
</dbReference>
<organism evidence="3 4">
    <name type="scientific">Caenorhabditis elegans</name>
    <dbReference type="NCBI Taxonomy" id="6239"/>
    <lineage>
        <taxon>Eukaryota</taxon>
        <taxon>Metazoa</taxon>
        <taxon>Ecdysozoa</taxon>
        <taxon>Nematoda</taxon>
        <taxon>Chromadorea</taxon>
        <taxon>Rhabditida</taxon>
        <taxon>Rhabditina</taxon>
        <taxon>Rhabditomorpha</taxon>
        <taxon>Rhabditoidea</taxon>
        <taxon>Rhabditidae</taxon>
        <taxon>Peloderinae</taxon>
        <taxon>Caenorhabditis</taxon>
    </lineage>
</organism>
<dbReference type="Pfam" id="PF01827">
    <property type="entry name" value="FTH"/>
    <property type="match status" value="1"/>
</dbReference>
<reference evidence="3 4" key="1">
    <citation type="journal article" date="1998" name="Science">
        <title>Genome sequence of the nematode C. elegans: a platform for investigating biology.</title>
        <authorList>
            <consortium name="The C. elegans sequencing consortium"/>
            <person name="Sulson J.E."/>
            <person name="Waterston R."/>
        </authorList>
    </citation>
    <scope>NUCLEOTIDE SEQUENCE [LARGE SCALE GENOMIC DNA]</scope>
    <source>
        <strain evidence="3 4">Bristol N2</strain>
    </source>
</reference>
<dbReference type="RefSeq" id="NP_504572.2">
    <property type="nucleotide sequence ID" value="NM_072171.5"/>
</dbReference>
<sequence length="408" mass="46788">MNSSILHEHILYEKICDTPVYEAYQKFCKVFECETMDYREYDYLYYHLNNDNVQSGIKFDQKTRQLSDVPIDLVKKIIGNLDYEKMTILRNTSTGIRDLVDNFDLKTGSIALDIFDTGTIAQSEVFYIDYSDENGIVYQFPTSAKNRKSRKEEASHLEVAMREVELLFNNPNNQVDYIQLKLVRDEEIRNSNWNLLETSFKKMKNSRICTVSFAGFLNKEIATMMQSFTPGILSDLYANIVDSQLSYIMKTDHWKQLKIVKVKAPYHLSVPIDNIIHLTHFDIPVEKLTTTGAMKIHDAIVNSSTLRMGMIRAAIPNPSEIAGIFGQTSVHSGASDVGSNLAIDFDVGIDMDFLAEDNEEDEDNSDESNDNAIYKASLHTNEDEFIVVVCQKYLKIKKLRNKMPISFY</sequence>
<evidence type="ECO:0000313" key="5">
    <source>
        <dbReference type="WormBase" id="Y38A10A.4"/>
    </source>
</evidence>
<dbReference type="Proteomes" id="UP000001940">
    <property type="component" value="Chromosome V"/>
</dbReference>
<dbReference type="PANTHER" id="PTHR23015">
    <property type="entry name" value="UNCHARACTERIZED C.ELEGANS PROTEIN"/>
    <property type="match status" value="1"/>
</dbReference>
<dbReference type="EMBL" id="BX284605">
    <property type="protein sequence ID" value="CCD69632.1"/>
    <property type="molecule type" value="Genomic_DNA"/>
</dbReference>